<organism evidence="3 4">
    <name type="scientific">Mucilaginibacter frigoritolerans</name>
    <dbReference type="NCBI Taxonomy" id="652788"/>
    <lineage>
        <taxon>Bacteria</taxon>
        <taxon>Pseudomonadati</taxon>
        <taxon>Bacteroidota</taxon>
        <taxon>Sphingobacteriia</taxon>
        <taxon>Sphingobacteriales</taxon>
        <taxon>Sphingobacteriaceae</taxon>
        <taxon>Mucilaginibacter</taxon>
    </lineage>
</organism>
<dbReference type="Proteomes" id="UP000317010">
    <property type="component" value="Unassembled WGS sequence"/>
</dbReference>
<dbReference type="InterPro" id="IPR007730">
    <property type="entry name" value="SPOR-like_dom"/>
</dbReference>
<dbReference type="PROSITE" id="PS51724">
    <property type="entry name" value="SPOR"/>
    <property type="match status" value="1"/>
</dbReference>
<feature type="domain" description="SPOR" evidence="2">
    <location>
        <begin position="57"/>
        <end position="135"/>
    </location>
</feature>
<evidence type="ECO:0000256" key="1">
    <source>
        <dbReference type="SAM" id="SignalP"/>
    </source>
</evidence>
<evidence type="ECO:0000313" key="4">
    <source>
        <dbReference type="Proteomes" id="UP000317010"/>
    </source>
</evidence>
<dbReference type="RefSeq" id="WP_144910173.1">
    <property type="nucleotide sequence ID" value="NZ_VLLI01000002.1"/>
</dbReference>
<dbReference type="EMBL" id="VLLI01000002">
    <property type="protein sequence ID" value="TWJ03452.1"/>
    <property type="molecule type" value="Genomic_DNA"/>
</dbReference>
<proteinExistence type="predicted"/>
<name>A0A562UCB8_9SPHI</name>
<protein>
    <submittedName>
        <fullName evidence="3">Sporulation related protein</fullName>
    </submittedName>
</protein>
<keyword evidence="1" id="KW-0732">Signal</keyword>
<sequence>MKAKISWISCSIFFVLFVLPALSHAQTRGKVEVVKDPLIDTLIARRASLSKGVGLGEETTSGYRVQIFFGSNRQDAYNAQARFSNEYPEIRTYVLYTEPNFKVQVGDFRTKLEAQKLQNDLRDKFTSLFIIPGKINPPKTDASND</sequence>
<evidence type="ECO:0000259" key="2">
    <source>
        <dbReference type="PROSITE" id="PS51724"/>
    </source>
</evidence>
<dbReference type="Pfam" id="PF05036">
    <property type="entry name" value="SPOR"/>
    <property type="match status" value="1"/>
</dbReference>
<dbReference type="InterPro" id="IPR036680">
    <property type="entry name" value="SPOR-like_sf"/>
</dbReference>
<dbReference type="AlphaFoldDB" id="A0A562UCB8"/>
<dbReference type="SUPFAM" id="SSF110997">
    <property type="entry name" value="Sporulation related repeat"/>
    <property type="match status" value="1"/>
</dbReference>
<feature type="chain" id="PRO_5021786204" evidence="1">
    <location>
        <begin position="26"/>
        <end position="145"/>
    </location>
</feature>
<accession>A0A562UCB8</accession>
<reference evidence="3 4" key="1">
    <citation type="submission" date="2019-07" db="EMBL/GenBank/DDBJ databases">
        <title>Genomic Encyclopedia of Archaeal and Bacterial Type Strains, Phase II (KMG-II): from individual species to whole genera.</title>
        <authorList>
            <person name="Goeker M."/>
        </authorList>
    </citation>
    <scope>NUCLEOTIDE SEQUENCE [LARGE SCALE GENOMIC DNA]</scope>
    <source>
        <strain evidence="3 4">ATCC BAA-1854</strain>
    </source>
</reference>
<dbReference type="Gene3D" id="3.30.70.1070">
    <property type="entry name" value="Sporulation related repeat"/>
    <property type="match status" value="1"/>
</dbReference>
<gene>
    <name evidence="3" type="ORF">JN11_00995</name>
</gene>
<keyword evidence="4" id="KW-1185">Reference proteome</keyword>
<dbReference type="OrthoDB" id="2473397at2"/>
<evidence type="ECO:0000313" key="3">
    <source>
        <dbReference type="EMBL" id="TWJ03452.1"/>
    </source>
</evidence>
<comment type="caution">
    <text evidence="3">The sequence shown here is derived from an EMBL/GenBank/DDBJ whole genome shotgun (WGS) entry which is preliminary data.</text>
</comment>
<feature type="signal peptide" evidence="1">
    <location>
        <begin position="1"/>
        <end position="25"/>
    </location>
</feature>
<dbReference type="GO" id="GO:0042834">
    <property type="term" value="F:peptidoglycan binding"/>
    <property type="evidence" value="ECO:0007669"/>
    <property type="project" value="InterPro"/>
</dbReference>